<evidence type="ECO:0000256" key="1">
    <source>
        <dbReference type="SAM" id="MobiDB-lite"/>
    </source>
</evidence>
<proteinExistence type="predicted"/>
<dbReference type="InterPro" id="IPR025870">
    <property type="entry name" value="Glyoxalase-like_dom"/>
</dbReference>
<dbReference type="AlphaFoldDB" id="A0A4Y3QSU1"/>
<reference evidence="3 4" key="1">
    <citation type="submission" date="2019-06" db="EMBL/GenBank/DDBJ databases">
        <title>Whole genome shotgun sequence of Streptomyces cacaoi subsp. cacaoi NBRC 12748.</title>
        <authorList>
            <person name="Hosoyama A."/>
            <person name="Uohara A."/>
            <person name="Ohji S."/>
            <person name="Ichikawa N."/>
        </authorList>
    </citation>
    <scope>NUCLEOTIDE SEQUENCE [LARGE SCALE GENOMIC DNA]</scope>
    <source>
        <strain evidence="3 4">NBRC 12748</strain>
    </source>
</reference>
<name>A0A4Y3QSU1_STRCI</name>
<sequence>MTDHRTAAGRPAAGEGRTGEPTGTRCSHVLLRVRELPRAVADFRAAGFEVAYATAPEHKALHAHVWFREGPVIELLTTPPGARWMRLPVTLRFGRGAGARMVRWARQDEGFCDLALLADADGFPERLRALRRAGVPGGRPVHWRRRRPDGAATRFSFAYPRAHRLPFLVTPYDPPQHPPDVRHPNGATALRTVVLGVAPADLPAVRQLTGTDPGDLGLPGLRIEEAETTGVRAVELAGLTTAPAPELLHGAVLRPAVEAPHTTHRKGPRTP</sequence>
<dbReference type="EMBL" id="BJMM01000002">
    <property type="protein sequence ID" value="GEB48009.1"/>
    <property type="molecule type" value="Genomic_DNA"/>
</dbReference>
<organism evidence="3 4">
    <name type="scientific">Streptomyces cacaoi</name>
    <dbReference type="NCBI Taxonomy" id="1898"/>
    <lineage>
        <taxon>Bacteria</taxon>
        <taxon>Bacillati</taxon>
        <taxon>Actinomycetota</taxon>
        <taxon>Actinomycetes</taxon>
        <taxon>Kitasatosporales</taxon>
        <taxon>Streptomycetaceae</taxon>
        <taxon>Streptomyces</taxon>
    </lineage>
</organism>
<accession>A0A4Y3QSU1</accession>
<dbReference type="RefSeq" id="WP_169729601.1">
    <property type="nucleotide sequence ID" value="NZ_BJMM01000002.1"/>
</dbReference>
<feature type="region of interest" description="Disordered" evidence="1">
    <location>
        <begin position="1"/>
        <end position="24"/>
    </location>
</feature>
<dbReference type="SUPFAM" id="SSF54593">
    <property type="entry name" value="Glyoxalase/Bleomycin resistance protein/Dihydroxybiphenyl dioxygenase"/>
    <property type="match status" value="1"/>
</dbReference>
<evidence type="ECO:0000313" key="3">
    <source>
        <dbReference type="EMBL" id="GEB48009.1"/>
    </source>
</evidence>
<gene>
    <name evidence="3" type="ORF">SCA03_05600</name>
</gene>
<dbReference type="InterPro" id="IPR029068">
    <property type="entry name" value="Glyas_Bleomycin-R_OHBP_Dase"/>
</dbReference>
<keyword evidence="4" id="KW-1185">Reference proteome</keyword>
<comment type="caution">
    <text evidence="3">The sequence shown here is derived from an EMBL/GenBank/DDBJ whole genome shotgun (WGS) entry which is preliminary data.</text>
</comment>
<dbReference type="Gene3D" id="3.10.180.10">
    <property type="entry name" value="2,3-Dihydroxybiphenyl 1,2-Dioxygenase, domain 1"/>
    <property type="match status" value="1"/>
</dbReference>
<feature type="domain" description="Glyoxalase-like" evidence="2">
    <location>
        <begin position="28"/>
        <end position="202"/>
    </location>
</feature>
<dbReference type="Pfam" id="PF13468">
    <property type="entry name" value="Glyoxalase_3"/>
    <property type="match status" value="1"/>
</dbReference>
<protein>
    <recommendedName>
        <fullName evidence="2">Glyoxalase-like domain-containing protein</fullName>
    </recommendedName>
</protein>
<evidence type="ECO:0000313" key="4">
    <source>
        <dbReference type="Proteomes" id="UP000319210"/>
    </source>
</evidence>
<dbReference type="Proteomes" id="UP000319210">
    <property type="component" value="Unassembled WGS sequence"/>
</dbReference>
<evidence type="ECO:0000259" key="2">
    <source>
        <dbReference type="Pfam" id="PF13468"/>
    </source>
</evidence>